<reference evidence="2" key="2">
    <citation type="submission" date="2018-04" db="EMBL/GenBank/DDBJ databases">
        <title>OnivRS2 (Oryza nivara Reference Sequence Version 2).</title>
        <authorList>
            <person name="Zhang J."/>
            <person name="Kudrna D."/>
            <person name="Lee S."/>
            <person name="Talag J."/>
            <person name="Rajasekar S."/>
            <person name="Welchert J."/>
            <person name="Hsing Y.-I."/>
            <person name="Wing R.A."/>
        </authorList>
    </citation>
    <scope>NUCLEOTIDE SEQUENCE [LARGE SCALE GENOMIC DNA]</scope>
    <source>
        <strain evidence="2">SL10</strain>
    </source>
</reference>
<dbReference type="Proteomes" id="UP000006591">
    <property type="component" value="Chromosome 8"/>
</dbReference>
<dbReference type="HOGENOM" id="CLU_1941491_0_0_1"/>
<accession>A0A0E0ICN4</accession>
<feature type="chain" id="PRO_5002362829" description="Rx N-terminal domain-containing protein" evidence="1">
    <location>
        <begin position="20"/>
        <end position="130"/>
    </location>
</feature>
<keyword evidence="3" id="KW-1185">Reference proteome</keyword>
<keyword evidence="1" id="KW-0732">Signal</keyword>
<dbReference type="EnsemblPlants" id="ONIVA08G18050.1">
    <property type="protein sequence ID" value="ONIVA08G18050.1"/>
    <property type="gene ID" value="ONIVA08G18050"/>
</dbReference>
<reference evidence="2" key="1">
    <citation type="submission" date="2015-04" db="UniProtKB">
        <authorList>
            <consortium name="EnsemblPlants"/>
        </authorList>
    </citation>
    <scope>IDENTIFICATION</scope>
    <source>
        <strain evidence="2">SL10</strain>
    </source>
</reference>
<organism evidence="2">
    <name type="scientific">Oryza nivara</name>
    <name type="common">Indian wild rice</name>
    <name type="synonym">Oryza sativa f. spontanea</name>
    <dbReference type="NCBI Taxonomy" id="4536"/>
    <lineage>
        <taxon>Eukaryota</taxon>
        <taxon>Viridiplantae</taxon>
        <taxon>Streptophyta</taxon>
        <taxon>Embryophyta</taxon>
        <taxon>Tracheophyta</taxon>
        <taxon>Spermatophyta</taxon>
        <taxon>Magnoliopsida</taxon>
        <taxon>Liliopsida</taxon>
        <taxon>Poales</taxon>
        <taxon>Poaceae</taxon>
        <taxon>BOP clade</taxon>
        <taxon>Oryzoideae</taxon>
        <taxon>Oryzeae</taxon>
        <taxon>Oryzinae</taxon>
        <taxon>Oryza</taxon>
    </lineage>
</organism>
<name>A0A0E0ICN4_ORYNI</name>
<evidence type="ECO:0008006" key="4">
    <source>
        <dbReference type="Google" id="ProtNLM"/>
    </source>
</evidence>
<sequence>MSTHTRVALAAGAAAAAMAGLTGAGSQLETRFAEIICNEVLRKLEGLHLQLEPQLQPWAASPDSAALPTITSKFRDIIPLLRCNAEDSGCSSGGGGDLLSQVRTTDNVRQCLQDKVSKEEDSIETQTTSV</sequence>
<feature type="signal peptide" evidence="1">
    <location>
        <begin position="1"/>
        <end position="19"/>
    </location>
</feature>
<evidence type="ECO:0000313" key="2">
    <source>
        <dbReference type="EnsemblPlants" id="ONIVA08G18050.1"/>
    </source>
</evidence>
<protein>
    <recommendedName>
        <fullName evidence="4">Rx N-terminal domain-containing protein</fullName>
    </recommendedName>
</protein>
<dbReference type="Gramene" id="ONIVA08G18050.1">
    <property type="protein sequence ID" value="ONIVA08G18050.1"/>
    <property type="gene ID" value="ONIVA08G18050"/>
</dbReference>
<evidence type="ECO:0000256" key="1">
    <source>
        <dbReference type="SAM" id="SignalP"/>
    </source>
</evidence>
<evidence type="ECO:0000313" key="3">
    <source>
        <dbReference type="Proteomes" id="UP000006591"/>
    </source>
</evidence>
<dbReference type="AlphaFoldDB" id="A0A0E0ICN4"/>
<proteinExistence type="predicted"/>